<name>A0A379YLZ9_SALER</name>
<dbReference type="RefSeq" id="WP_080074333.1">
    <property type="nucleotide sequence ID" value="NZ_DADWZK010000015.1"/>
</dbReference>
<dbReference type="Proteomes" id="UP000254220">
    <property type="component" value="Unassembled WGS sequence"/>
</dbReference>
<dbReference type="EMBL" id="UGYB01000004">
    <property type="protein sequence ID" value="SUI47236.1"/>
    <property type="molecule type" value="Genomic_DNA"/>
</dbReference>
<proteinExistence type="predicted"/>
<gene>
    <name evidence="1" type="ORF">NCTC12420_05107</name>
</gene>
<reference evidence="1 2" key="1">
    <citation type="submission" date="2018-06" db="EMBL/GenBank/DDBJ databases">
        <authorList>
            <consortium name="Pathogen Informatics"/>
            <person name="Doyle S."/>
        </authorList>
    </citation>
    <scope>NUCLEOTIDE SEQUENCE [LARGE SCALE GENOMIC DNA]</scope>
    <source>
        <strain evidence="1 2">NCTC12420</strain>
    </source>
</reference>
<organism evidence="1 2">
    <name type="scientific">Salmonella enterica subsp. indica</name>
    <dbReference type="NCBI Taxonomy" id="59207"/>
    <lineage>
        <taxon>Bacteria</taxon>
        <taxon>Pseudomonadati</taxon>
        <taxon>Pseudomonadota</taxon>
        <taxon>Gammaproteobacteria</taxon>
        <taxon>Enterobacterales</taxon>
        <taxon>Enterobacteriaceae</taxon>
        <taxon>Salmonella</taxon>
    </lineage>
</organism>
<sequence>MKKISLIDLHNVSGAGGGLGEVISGLGHAAEGAVHVADAATGEDFGEHIGAPTGVKAYCSHLMDGNDNNAGSGEWKNKPLAVANYKDCLAKPEAWGYKG</sequence>
<dbReference type="AlphaFoldDB" id="A0A379YLZ9"/>
<evidence type="ECO:0000313" key="1">
    <source>
        <dbReference type="EMBL" id="SUI47236.1"/>
    </source>
</evidence>
<evidence type="ECO:0000313" key="2">
    <source>
        <dbReference type="Proteomes" id="UP000254220"/>
    </source>
</evidence>
<accession>A0A379YLZ9</accession>
<protein>
    <submittedName>
        <fullName evidence="1">Uncharacterized protein</fullName>
    </submittedName>
</protein>